<dbReference type="FunFam" id="3.40.50.300:FF:000210">
    <property type="entry name" value="Si:dkey-16p6.1"/>
    <property type="match status" value="1"/>
</dbReference>
<dbReference type="InterPro" id="IPR007111">
    <property type="entry name" value="NACHT_NTPase"/>
</dbReference>
<dbReference type="InterPro" id="IPR041267">
    <property type="entry name" value="NLRP_HD2"/>
</dbReference>
<dbReference type="GeneTree" id="ENSGT01150000286911"/>
<dbReference type="SUPFAM" id="SSF52047">
    <property type="entry name" value="RNI-like"/>
    <property type="match status" value="1"/>
</dbReference>
<dbReference type="Pfam" id="PF17779">
    <property type="entry name" value="WHD_NOD2"/>
    <property type="match status" value="1"/>
</dbReference>
<dbReference type="InterPro" id="IPR041075">
    <property type="entry name" value="NOD1/2_WH"/>
</dbReference>
<evidence type="ECO:0000256" key="6">
    <source>
        <dbReference type="ARBA" id="ARBA00022840"/>
    </source>
</evidence>
<evidence type="ECO:0000256" key="1">
    <source>
        <dbReference type="ARBA" id="ARBA00004496"/>
    </source>
</evidence>
<dbReference type="SMART" id="SM00368">
    <property type="entry name" value="LRR_RI"/>
    <property type="match status" value="3"/>
</dbReference>
<dbReference type="GO" id="GO:0005524">
    <property type="term" value="F:ATP binding"/>
    <property type="evidence" value="ECO:0007669"/>
    <property type="project" value="UniProtKB-KW"/>
</dbReference>
<reference evidence="10" key="2">
    <citation type="journal article" date="2014" name="Nat. Commun.">
        <title>The cavefish genome reveals candidate genes for eye loss.</title>
        <authorList>
            <person name="McGaugh S.E."/>
            <person name="Gross J.B."/>
            <person name="Aken B."/>
            <person name="Blin M."/>
            <person name="Borowsky R."/>
            <person name="Chalopin D."/>
            <person name="Hinaux H."/>
            <person name="Jeffery W.R."/>
            <person name="Keene A."/>
            <person name="Ma L."/>
            <person name="Minx P."/>
            <person name="Murphy D."/>
            <person name="O'Quin K.E."/>
            <person name="Retaux S."/>
            <person name="Rohner N."/>
            <person name="Searle S.M."/>
            <person name="Stahl B.A."/>
            <person name="Tabin C."/>
            <person name="Volff J.N."/>
            <person name="Yoshizawa M."/>
            <person name="Warren W.C."/>
        </authorList>
    </citation>
    <scope>NUCLEOTIDE SEQUENCE [LARGE SCALE GENOMIC DNA]</scope>
    <source>
        <strain evidence="10">female</strain>
    </source>
</reference>
<evidence type="ECO:0000256" key="5">
    <source>
        <dbReference type="ARBA" id="ARBA00022741"/>
    </source>
</evidence>
<evidence type="ECO:0000259" key="8">
    <source>
        <dbReference type="PROSITE" id="PS50837"/>
    </source>
</evidence>
<evidence type="ECO:0000256" key="3">
    <source>
        <dbReference type="ARBA" id="ARBA00022614"/>
    </source>
</evidence>
<dbReference type="PROSITE" id="PS50837">
    <property type="entry name" value="NACHT"/>
    <property type="match status" value="1"/>
</dbReference>
<dbReference type="SMART" id="SM00589">
    <property type="entry name" value="PRY"/>
    <property type="match status" value="1"/>
</dbReference>
<feature type="domain" description="NACHT" evidence="8">
    <location>
        <begin position="113"/>
        <end position="246"/>
    </location>
</feature>
<keyword evidence="10" id="KW-1185">Reference proteome</keyword>
<dbReference type="Pfam" id="PF13516">
    <property type="entry name" value="LRR_6"/>
    <property type="match status" value="3"/>
</dbReference>
<dbReference type="InParanoid" id="A0A3B1K3Y2"/>
<dbReference type="GO" id="GO:0005737">
    <property type="term" value="C:cytoplasm"/>
    <property type="evidence" value="ECO:0007669"/>
    <property type="project" value="UniProtKB-SubCell"/>
</dbReference>
<dbReference type="Proteomes" id="UP000018467">
    <property type="component" value="Unassembled WGS sequence"/>
</dbReference>
<dbReference type="SUPFAM" id="SSF49899">
    <property type="entry name" value="Concanavalin A-like lectins/glucanases"/>
    <property type="match status" value="1"/>
</dbReference>
<dbReference type="InterPro" id="IPR027417">
    <property type="entry name" value="P-loop_NTPase"/>
</dbReference>
<dbReference type="Gene3D" id="3.40.50.300">
    <property type="entry name" value="P-loop containing nucleotide triphosphate hydrolases"/>
    <property type="match status" value="1"/>
</dbReference>
<dbReference type="InterPro" id="IPR013320">
    <property type="entry name" value="ConA-like_dom_sf"/>
</dbReference>
<protein>
    <submittedName>
        <fullName evidence="9">Uncharacterized protein</fullName>
    </submittedName>
</protein>
<feature type="domain" description="B30.2/SPRY" evidence="7">
    <location>
        <begin position="723"/>
        <end position="915"/>
    </location>
</feature>
<dbReference type="Pfam" id="PF14484">
    <property type="entry name" value="FISNA"/>
    <property type="match status" value="1"/>
</dbReference>
<evidence type="ECO:0000313" key="10">
    <source>
        <dbReference type="Proteomes" id="UP000018467"/>
    </source>
</evidence>
<dbReference type="AlphaFoldDB" id="A0A3B1K3Y2"/>
<evidence type="ECO:0000259" key="7">
    <source>
        <dbReference type="PROSITE" id="PS50188"/>
    </source>
</evidence>
<name>A0A3B1K3Y2_ASTMX</name>
<reference evidence="9" key="3">
    <citation type="submission" date="2025-08" db="UniProtKB">
        <authorList>
            <consortium name="Ensembl"/>
        </authorList>
    </citation>
    <scope>IDENTIFICATION</scope>
</reference>
<dbReference type="Pfam" id="PF13765">
    <property type="entry name" value="PRY"/>
    <property type="match status" value="1"/>
</dbReference>
<keyword evidence="3" id="KW-0433">Leucine-rich repeat</keyword>
<comment type="subcellular location">
    <subcellularLocation>
        <location evidence="1">Cytoplasm</location>
    </subcellularLocation>
</comment>
<dbReference type="InterPro" id="IPR029495">
    <property type="entry name" value="NACHT-assoc"/>
</dbReference>
<evidence type="ECO:0000256" key="2">
    <source>
        <dbReference type="ARBA" id="ARBA00022490"/>
    </source>
</evidence>
<dbReference type="InterPro" id="IPR001611">
    <property type="entry name" value="Leu-rich_rpt"/>
</dbReference>
<dbReference type="PRINTS" id="PR01407">
    <property type="entry name" value="BUTYPHLNCDUF"/>
</dbReference>
<dbReference type="Bgee" id="ENSAMXG00000032576">
    <property type="expression patterns" value="Expressed in intestine and 14 other cell types or tissues"/>
</dbReference>
<dbReference type="InterPro" id="IPR006574">
    <property type="entry name" value="PRY"/>
</dbReference>
<dbReference type="InterPro" id="IPR051261">
    <property type="entry name" value="NLR"/>
</dbReference>
<proteinExistence type="predicted"/>
<keyword evidence="5" id="KW-0547">Nucleotide-binding</keyword>
<evidence type="ECO:0000313" key="9">
    <source>
        <dbReference type="Ensembl" id="ENSAMXP00000049203.1"/>
    </source>
</evidence>
<dbReference type="Pfam" id="PF17776">
    <property type="entry name" value="NLRC4_HD2"/>
    <property type="match status" value="1"/>
</dbReference>
<reference evidence="10" key="1">
    <citation type="submission" date="2013-03" db="EMBL/GenBank/DDBJ databases">
        <authorList>
            <person name="Jeffery W."/>
            <person name="Warren W."/>
            <person name="Wilson R.K."/>
        </authorList>
    </citation>
    <scope>NUCLEOTIDE SEQUENCE</scope>
    <source>
        <strain evidence="10">female</strain>
    </source>
</reference>
<dbReference type="InterPro" id="IPR001870">
    <property type="entry name" value="B30.2/SPRY"/>
</dbReference>
<dbReference type="CDD" id="cd16040">
    <property type="entry name" value="SPRY_PRY_SNTX"/>
    <property type="match status" value="1"/>
</dbReference>
<reference evidence="9" key="4">
    <citation type="submission" date="2025-09" db="UniProtKB">
        <authorList>
            <consortium name="Ensembl"/>
        </authorList>
    </citation>
    <scope>IDENTIFICATION</scope>
</reference>
<dbReference type="Pfam" id="PF05729">
    <property type="entry name" value="NACHT"/>
    <property type="match status" value="1"/>
</dbReference>
<dbReference type="InterPro" id="IPR043136">
    <property type="entry name" value="B30.2/SPRY_sf"/>
</dbReference>
<dbReference type="Gene3D" id="2.60.120.920">
    <property type="match status" value="1"/>
</dbReference>
<sequence length="915" mass="104563">MEQNYHKSLENFKHRVLQRHQNNMKDKYEKLLEGLHPPDKTLLNKMYPNLYITEEKQSEEVKEEHEVLEMEKIPRKHLQDTSINCADIFKCTQGPVEETERKDDEGIKVQKLRSVLTKGISGIGKTVSMQKFALDWAEGKANQDVDFMFVLPFRELNLIKGDPYSLHGLLCAFHPELQDLDPNIYDEHKVVFILDGLDESRIQLNFSNCEKISDINTTSSIDVLMSNLIKGELLPSALIWITSRPSETKQIPPQYIDRMTEMKGFSDPQKDEYFRRESSDQDQAQKIISHISTVRSLQIMCQIPVFCWILNTVLQQIVKQSDTEIHKTLTEMYSHFLLSQINMKNERDPKKLLESNRTGLLKLAELAFKQLMKGNLVFYEEDLRESGIDATEASVYSRIFTEIFREECVLYQRKIYCFIHLSFQEFLAAVYVFCCYENKNTEVLEKVSLDELLMGAVDKVLKNQNGHLDLFLRFLLGISLESNQRLLQGLLTLEHSRSEKTAEYIRTIIKELDDDQQCPFSTERSINLFLCLSEMNDQSISRELLEYIKSEKHSNEKLSPVQCSALAYMLLSSEEVLDELDLKKYKASSEDGYSRLLLAVGVCRKALLAICNLGEKTCEDLGSALQSVNSSLKKLDLSNNNLQDLGVKLLSAGLKDVHCNLETLSLSGCMVTEEGCSSLALALKSNPSHLRELDLTYNNPGETGVELLSDLLEDPNCALQNLQVEHRGKIWMKPGLKKYACALTLDQNTIHPCLTLSEGNRKAKRSWEYQMYPEHPDRFDNIKQVLSVESLTGRCYWEAEWDGRGAAMTVSYKGIARKDFGLKSLFGAWNQSGFINADYALWHNCHLTPISTPLSPSRRMGVFLDWAAGTLSFYNISPSSDTPIHIHTIHHTFTEPVHAGFRLRSNSSVCLCNID</sequence>
<dbReference type="SMART" id="SM01288">
    <property type="entry name" value="FISNA"/>
    <property type="match status" value="1"/>
</dbReference>
<keyword evidence="2" id="KW-0963">Cytoplasm</keyword>
<dbReference type="Ensembl" id="ENSAMXT00000032015.1">
    <property type="protein sequence ID" value="ENSAMXP00000049203.1"/>
    <property type="gene ID" value="ENSAMXG00000032576.1"/>
</dbReference>
<dbReference type="PANTHER" id="PTHR24106">
    <property type="entry name" value="NACHT, LRR AND CARD DOMAINS-CONTAINING"/>
    <property type="match status" value="1"/>
</dbReference>
<keyword evidence="6" id="KW-0067">ATP-binding</keyword>
<accession>A0A3B1K3Y2</accession>
<dbReference type="PROSITE" id="PS50188">
    <property type="entry name" value="B302_SPRY"/>
    <property type="match status" value="1"/>
</dbReference>
<dbReference type="PROSITE" id="PS51450">
    <property type="entry name" value="LRR"/>
    <property type="match status" value="1"/>
</dbReference>
<keyword evidence="4" id="KW-0677">Repeat</keyword>
<organism evidence="9 10">
    <name type="scientific">Astyanax mexicanus</name>
    <name type="common">Blind cave fish</name>
    <name type="synonym">Astyanax fasciatus mexicanus</name>
    <dbReference type="NCBI Taxonomy" id="7994"/>
    <lineage>
        <taxon>Eukaryota</taxon>
        <taxon>Metazoa</taxon>
        <taxon>Chordata</taxon>
        <taxon>Craniata</taxon>
        <taxon>Vertebrata</taxon>
        <taxon>Euteleostomi</taxon>
        <taxon>Actinopterygii</taxon>
        <taxon>Neopterygii</taxon>
        <taxon>Teleostei</taxon>
        <taxon>Ostariophysi</taxon>
        <taxon>Characiformes</taxon>
        <taxon>Characoidei</taxon>
        <taxon>Acestrorhamphidae</taxon>
        <taxon>Acestrorhamphinae</taxon>
        <taxon>Astyanax</taxon>
    </lineage>
</organism>
<dbReference type="InterPro" id="IPR003879">
    <property type="entry name" value="Butyrophylin_SPRY"/>
</dbReference>
<evidence type="ECO:0000256" key="4">
    <source>
        <dbReference type="ARBA" id="ARBA00022737"/>
    </source>
</evidence>
<dbReference type="Gene3D" id="3.80.10.10">
    <property type="entry name" value="Ribonuclease Inhibitor"/>
    <property type="match status" value="1"/>
</dbReference>
<dbReference type="InterPro" id="IPR032675">
    <property type="entry name" value="LRR_dom_sf"/>
</dbReference>